<comment type="caution">
    <text evidence="1">The sequence shown here is derived from an EMBL/GenBank/DDBJ whole genome shotgun (WGS) entry which is preliminary data.</text>
</comment>
<name>A0A9Q1IY49_SYNKA</name>
<accession>A0A9Q1IY49</accession>
<evidence type="ECO:0000313" key="2">
    <source>
        <dbReference type="Proteomes" id="UP001152622"/>
    </source>
</evidence>
<proteinExistence type="predicted"/>
<gene>
    <name evidence="1" type="ORF">SKAU_G00204200</name>
</gene>
<organism evidence="1 2">
    <name type="scientific">Synaphobranchus kaupii</name>
    <name type="common">Kaup's arrowtooth eel</name>
    <dbReference type="NCBI Taxonomy" id="118154"/>
    <lineage>
        <taxon>Eukaryota</taxon>
        <taxon>Metazoa</taxon>
        <taxon>Chordata</taxon>
        <taxon>Craniata</taxon>
        <taxon>Vertebrata</taxon>
        <taxon>Euteleostomi</taxon>
        <taxon>Actinopterygii</taxon>
        <taxon>Neopterygii</taxon>
        <taxon>Teleostei</taxon>
        <taxon>Anguilliformes</taxon>
        <taxon>Synaphobranchidae</taxon>
        <taxon>Synaphobranchus</taxon>
    </lineage>
</organism>
<protein>
    <submittedName>
        <fullName evidence="1">Uncharacterized protein</fullName>
    </submittedName>
</protein>
<reference evidence="1" key="1">
    <citation type="journal article" date="2023" name="Science">
        <title>Genome structures resolve the early diversification of teleost fishes.</title>
        <authorList>
            <person name="Parey E."/>
            <person name="Louis A."/>
            <person name="Montfort J."/>
            <person name="Bouchez O."/>
            <person name="Roques C."/>
            <person name="Iampietro C."/>
            <person name="Lluch J."/>
            <person name="Castinel A."/>
            <person name="Donnadieu C."/>
            <person name="Desvignes T."/>
            <person name="Floi Bucao C."/>
            <person name="Jouanno E."/>
            <person name="Wen M."/>
            <person name="Mejri S."/>
            <person name="Dirks R."/>
            <person name="Jansen H."/>
            <person name="Henkel C."/>
            <person name="Chen W.J."/>
            <person name="Zahm M."/>
            <person name="Cabau C."/>
            <person name="Klopp C."/>
            <person name="Thompson A.W."/>
            <person name="Robinson-Rechavi M."/>
            <person name="Braasch I."/>
            <person name="Lecointre G."/>
            <person name="Bobe J."/>
            <person name="Postlethwait J.H."/>
            <person name="Berthelot C."/>
            <person name="Roest Crollius H."/>
            <person name="Guiguen Y."/>
        </authorList>
    </citation>
    <scope>NUCLEOTIDE SEQUENCE</scope>
    <source>
        <strain evidence="1">WJC10195</strain>
    </source>
</reference>
<dbReference type="AlphaFoldDB" id="A0A9Q1IY49"/>
<dbReference type="Proteomes" id="UP001152622">
    <property type="component" value="Chromosome 6"/>
</dbReference>
<keyword evidence="2" id="KW-1185">Reference proteome</keyword>
<sequence>MAALVEGCCVLLGKPHTENPPGPSAVVFHHSCGMTSARFRKNEWQRLEECEKQEVTGTAYTASVYQNVT</sequence>
<evidence type="ECO:0000313" key="1">
    <source>
        <dbReference type="EMBL" id="KAJ8357626.1"/>
    </source>
</evidence>
<dbReference type="EMBL" id="JAINUF010000006">
    <property type="protein sequence ID" value="KAJ8357626.1"/>
    <property type="molecule type" value="Genomic_DNA"/>
</dbReference>